<protein>
    <submittedName>
        <fullName evidence="2">Extracellular solute-binding protein</fullName>
    </submittedName>
</protein>
<dbReference type="OrthoDB" id="9795467at2"/>
<dbReference type="EMBL" id="QUBQ01000006">
    <property type="protein sequence ID" value="REK71235.1"/>
    <property type="molecule type" value="Genomic_DNA"/>
</dbReference>
<evidence type="ECO:0000313" key="3">
    <source>
        <dbReference type="Proteomes" id="UP000261905"/>
    </source>
</evidence>
<sequence length="443" mass="49271">MKLKKGSFVIAAWIMVMTLVLNGCGNGTNESASSGENGEKQVKLVFWNSGFATIDENNKSKKKEDFYISQAVERYQKLHPNVKIDVQDVPSGDELFAKFQTASIAKNGPDLTVLWSGSYMLRFKQFLEPMDQYFTKEERDRIVGWSATTEDFTNDGKAYGVPFGTDGTFLLAYNKQIFADAGIDPVAQRPKNFGEFVAMLEKVKSKKVTPLGLFKDSFLHVPNYWIAQTVDVPGLGTLVKGTTNFSDPKLVSIMKGWHELFDKDLVIAEDSVRQLFIQGQLGMTVGANSDISNFSKEMGDNVGFIKIPDFSEDVKIHDGGPGGVGAAFVVSNYSKHAKEAADFVKFLMSKEEQINKIKSGEARITVVNDVDVNEYVSDPLVKTMQEMANEPSTIFWPDNVYPAELTSEMMSLQSLVSSGKMTAEEFMKKIDQKRDELLKSSSK</sequence>
<dbReference type="PANTHER" id="PTHR43649">
    <property type="entry name" value="ARABINOSE-BINDING PROTEIN-RELATED"/>
    <property type="match status" value="1"/>
</dbReference>
<dbReference type="SUPFAM" id="SSF53850">
    <property type="entry name" value="Periplasmic binding protein-like II"/>
    <property type="match status" value="1"/>
</dbReference>
<dbReference type="Gene3D" id="3.40.190.10">
    <property type="entry name" value="Periplasmic binding protein-like II"/>
    <property type="match status" value="2"/>
</dbReference>
<dbReference type="Proteomes" id="UP000261905">
    <property type="component" value="Unassembled WGS sequence"/>
</dbReference>
<evidence type="ECO:0000256" key="1">
    <source>
        <dbReference type="SAM" id="SignalP"/>
    </source>
</evidence>
<dbReference type="RefSeq" id="WP_116049251.1">
    <property type="nucleotide sequence ID" value="NZ_QUBQ01000006.1"/>
</dbReference>
<organism evidence="2 3">
    <name type="scientific">Paenibacillus paeoniae</name>
    <dbReference type="NCBI Taxonomy" id="2292705"/>
    <lineage>
        <taxon>Bacteria</taxon>
        <taxon>Bacillati</taxon>
        <taxon>Bacillota</taxon>
        <taxon>Bacilli</taxon>
        <taxon>Bacillales</taxon>
        <taxon>Paenibacillaceae</taxon>
        <taxon>Paenibacillus</taxon>
    </lineage>
</organism>
<gene>
    <name evidence="2" type="ORF">DX130_22590</name>
</gene>
<keyword evidence="1" id="KW-0732">Signal</keyword>
<comment type="caution">
    <text evidence="2">The sequence shown here is derived from an EMBL/GenBank/DDBJ whole genome shotgun (WGS) entry which is preliminary data.</text>
</comment>
<feature type="chain" id="PRO_5039340751" evidence="1">
    <location>
        <begin position="23"/>
        <end position="443"/>
    </location>
</feature>
<dbReference type="AlphaFoldDB" id="A0A371P5U4"/>
<dbReference type="InterPro" id="IPR006059">
    <property type="entry name" value="SBP"/>
</dbReference>
<dbReference type="PANTHER" id="PTHR43649:SF12">
    <property type="entry name" value="DIACETYLCHITOBIOSE BINDING PROTEIN DASA"/>
    <property type="match status" value="1"/>
</dbReference>
<dbReference type="Pfam" id="PF13416">
    <property type="entry name" value="SBP_bac_8"/>
    <property type="match status" value="1"/>
</dbReference>
<dbReference type="InterPro" id="IPR050490">
    <property type="entry name" value="Bact_solute-bd_prot1"/>
</dbReference>
<keyword evidence="3" id="KW-1185">Reference proteome</keyword>
<reference evidence="2 3" key="1">
    <citation type="submission" date="2018-08" db="EMBL/GenBank/DDBJ databases">
        <title>Paenibacillus sp. M4BSY-1, whole genome shotgun sequence.</title>
        <authorList>
            <person name="Tuo L."/>
        </authorList>
    </citation>
    <scope>NUCLEOTIDE SEQUENCE [LARGE SCALE GENOMIC DNA]</scope>
    <source>
        <strain evidence="2 3">M4BSY-1</strain>
    </source>
</reference>
<proteinExistence type="predicted"/>
<accession>A0A371P5U4</accession>
<feature type="signal peptide" evidence="1">
    <location>
        <begin position="1"/>
        <end position="22"/>
    </location>
</feature>
<evidence type="ECO:0000313" key="2">
    <source>
        <dbReference type="EMBL" id="REK71235.1"/>
    </source>
</evidence>
<name>A0A371P5U4_9BACL</name>